<reference evidence="7 8" key="1">
    <citation type="submission" date="2017-09" db="EMBL/GenBank/DDBJ databases">
        <title>Complete genome sequence of Oxytococcus suis strain ZY16052.</title>
        <authorList>
            <person name="Li F."/>
        </authorList>
    </citation>
    <scope>NUCLEOTIDE SEQUENCE [LARGE SCALE GENOMIC DNA]</scope>
    <source>
        <strain evidence="7 8">ZY16052</strain>
    </source>
</reference>
<keyword evidence="1" id="KW-0134">Cell wall</keyword>
<feature type="compositionally biased region" description="Basic and acidic residues" evidence="5">
    <location>
        <begin position="1013"/>
        <end position="1037"/>
    </location>
</feature>
<sequence length="1815" mass="195862">MVGKNNQYLKKQKQGNKVNTYAIRRLSVGVASVAVAAGIFFASDAALVQAQETTDTSISDIQPENEVPVVEEETQPEAETVAPEEETQPEAEVTAPEEETQPEAEVTTPEEESQPEAATSAEDVDADSASENKVEAEEPKVALRSADSALNEEKIDNAVSVNNSDINISTFSTDVEKVQENAIYSPGQEGDTQSYSGIAYVYRDNRLNVPSEETIGGVNVYLQWVDKDGYVSNVYKTTSRPDGTYTFNFQTPEVDQYGNVHHFQLAGNPDFAIRTWVENPDPEKYNVIKPGDHKYGFHKRLDRVNESWDFTAGVNRIVGGQVALQEKIMRNDWLVKPRDQWTTSPNQDGIWPKDGNYGRVAGNVWYENGDPQGSIAEGWKKNTWDVNATGAEVVASYVNDEIARRFDAWKEANPNYGVADFRAAQESIIREYEAEHGKGSHIAETVVGKVDSNGEFYLPFRGLYGVDHKSANAVAQLWNTVSTEEHGTLVNDEEKNNNNLEEWGRTGNVRHRHINKDYMYVAPLIDNYAIWGNTSQNNMFETLTNNSTLPVGAVNLASGNIYNINFAALAAQPMHDVKVYDTQSNFAKPGETVQNETGGLLPSQAYKIRWFKDGNPIGEAVEKTSSDVGTIDSVPITVPKDLAVPSTYTSGVFYGNSDASDLGEALAADAFIAAPGVEYEPIEVSSGEKADTGTPDFIDKDGNKYKPYYEGQKAPKYEYVERVVFTDTNDQTQVEYRPLETVNVDGQDIKVSVDPETGVVSVAASETAKLNPGQKITVPVSIVFENGLRLTADSVINIIDDRAEKDKFEPNYADKNAEYGQPVTVDAPTFNKVDGTTETPVEINDVPLSTDPAKPAFKITEPANGQPKFDCAEVDPQTGAITIPADQTNKPGETIKVPVTVTYEDGSTDDVIATVTVSSPDVIDRSDDPDAVTPDGYHRVTLKSGEGVEDFGAKAYDVKDGSSIPADKVPTPQAKEGYENPVWNGDADVKPSEDIINGPKEYVATASTVQPVEDEKIADQLDPSYKDTEVIPGKDAETESPVFVDKNGKTVNPENPSYSIDTPTNGASIDPVTGKITIPAEETAKVPGQDINVPVTITYADGSTDQVTAKVKVTAPDVIDNTDDPNAPVPAGYHKVDFAAGEGVESLTNNKVYHVKDGVALTEAQYPTANPAEGYENPEWNVKPGTAITTPTTITATATAVPEDVARVDANPSSQNVLEGKDITPIVPSVTNRPEGSTVKVTIGDGQTDSGLTVDPDTGRVSGTPTITDEQWGTDEVREIPVTIELVDKDGQPVLDENNEPVKTIATIDVYRDTDKDGKTDKDTGMPVDPNNPDVPAVTGDDDDDNDGWTDQEEKDRNTDPKNNEDYPKVSEPDANNDPNKDTTTVTGKTTPDTKVEVKDKDGNTIGTGTSDENGNITVEVPKQNPGDKVTITPGKDDENGNFTPITDENGNPKGEAETVVTEAPQITESTATNEPDSDTTKVEGKTSIPNSKVEVKDKDGNTIGTGTSDENGNFTIEVPKQNTGDKVTVTPSKEFTKPDGTTESKSGDPVEITVTDKQVTPEDATVEVTPKSQNALEHKEITPVTPNVDNVPEGGSVKVTIDGQDAYPGLTVDPSTNQVSGIPEIKDWKDDEETRQITVEVTVVDKDGHPVVDADGNPIKGESIITIYRDTDKDGKTDKDTGMPVDPNNPDVPAVTGDDDDDNDGWTDQEEKDHNTDPKNNEDYPKVSEPDANNDPNKDTTTATGKPTPEKPDTNDSEKSAEPAGQKDANSADQSSANVLPATGENDGFALYGSAALAILAGLGLVGSKKREEE</sequence>
<feature type="compositionally biased region" description="Low complexity" evidence="5">
    <location>
        <begin position="1382"/>
        <end position="1391"/>
    </location>
</feature>
<proteinExistence type="predicted"/>
<name>A0A347WJL6_9LACT</name>
<evidence type="ECO:0000256" key="1">
    <source>
        <dbReference type="ARBA" id="ARBA00022512"/>
    </source>
</evidence>
<feature type="region of interest" description="Disordered" evidence="5">
    <location>
        <begin position="960"/>
        <end position="1070"/>
    </location>
</feature>
<feature type="compositionally biased region" description="Basic and acidic residues" evidence="5">
    <location>
        <begin position="130"/>
        <end position="141"/>
    </location>
</feature>
<keyword evidence="8" id="KW-1185">Reference proteome</keyword>
<dbReference type="InterPro" id="IPR019931">
    <property type="entry name" value="LPXTG_anchor"/>
</dbReference>
<dbReference type="NCBIfam" id="NF038186">
    <property type="entry name" value="YPDG_rpt"/>
    <property type="match status" value="2"/>
</dbReference>
<keyword evidence="4" id="KW-0572">Peptidoglycan-anchor</keyword>
<evidence type="ECO:0000256" key="3">
    <source>
        <dbReference type="ARBA" id="ARBA00022729"/>
    </source>
</evidence>
<feature type="compositionally biased region" description="Acidic residues" evidence="5">
    <location>
        <begin position="69"/>
        <end position="114"/>
    </location>
</feature>
<feature type="compositionally biased region" description="Low complexity" evidence="5">
    <location>
        <begin position="1683"/>
        <end position="1697"/>
    </location>
</feature>
<dbReference type="Pfam" id="PF04650">
    <property type="entry name" value="YSIRK_signal"/>
    <property type="match status" value="1"/>
</dbReference>
<dbReference type="EMBL" id="CP023434">
    <property type="protein sequence ID" value="AXY25273.1"/>
    <property type="molecule type" value="Genomic_DNA"/>
</dbReference>
<dbReference type="InterPro" id="IPR041498">
    <property type="entry name" value="Big_6"/>
</dbReference>
<feature type="compositionally biased region" description="Polar residues" evidence="5">
    <location>
        <begin position="1441"/>
        <end position="1450"/>
    </location>
</feature>
<feature type="compositionally biased region" description="Polar residues" evidence="5">
    <location>
        <begin position="1465"/>
        <end position="1475"/>
    </location>
</feature>
<feature type="compositionally biased region" description="Polar residues" evidence="5">
    <location>
        <begin position="1049"/>
        <end position="1067"/>
    </location>
</feature>
<feature type="region of interest" description="Disordered" evidence="5">
    <location>
        <begin position="1649"/>
        <end position="1788"/>
    </location>
</feature>
<dbReference type="Pfam" id="PF00746">
    <property type="entry name" value="Gram_pos_anchor"/>
    <property type="match status" value="1"/>
</dbReference>
<feature type="region of interest" description="Disordered" evidence="5">
    <location>
        <begin position="1306"/>
        <end position="1551"/>
    </location>
</feature>
<feature type="compositionally biased region" description="Basic and acidic residues" evidence="5">
    <location>
        <begin position="1670"/>
        <end position="1682"/>
    </location>
</feature>
<dbReference type="NCBIfam" id="TIGR01168">
    <property type="entry name" value="YSIRK_signal"/>
    <property type="match status" value="1"/>
</dbReference>
<organism evidence="7 8">
    <name type="scientific">Suicoccus acidiformans</name>
    <dbReference type="NCBI Taxonomy" id="2036206"/>
    <lineage>
        <taxon>Bacteria</taxon>
        <taxon>Bacillati</taxon>
        <taxon>Bacillota</taxon>
        <taxon>Bacilli</taxon>
        <taxon>Lactobacillales</taxon>
        <taxon>Aerococcaceae</taxon>
        <taxon>Suicoccus</taxon>
    </lineage>
</organism>
<protein>
    <submittedName>
        <fullName evidence="7">YSIRK signal domain/LPXTG anchor domain surface protein</fullName>
    </submittedName>
</protein>
<dbReference type="KEGG" id="abae:CL176_04270"/>
<feature type="domain" description="Gram-positive cocci surface proteins LPxTG" evidence="6">
    <location>
        <begin position="1781"/>
        <end position="1815"/>
    </location>
</feature>
<dbReference type="InterPro" id="IPR005877">
    <property type="entry name" value="YSIRK_signal_dom"/>
</dbReference>
<feature type="compositionally biased region" description="Basic and acidic residues" evidence="5">
    <location>
        <begin position="1352"/>
        <end position="1372"/>
    </location>
</feature>
<feature type="compositionally biased region" description="Basic and acidic residues" evidence="5">
    <location>
        <begin position="1310"/>
        <end position="1324"/>
    </location>
</feature>
<keyword evidence="3" id="KW-0732">Signal</keyword>
<dbReference type="RefSeq" id="WP_118990186.1">
    <property type="nucleotide sequence ID" value="NZ_CP023434.1"/>
</dbReference>
<feature type="region of interest" description="Disordered" evidence="5">
    <location>
        <begin position="683"/>
        <end position="704"/>
    </location>
</feature>
<evidence type="ECO:0000256" key="4">
    <source>
        <dbReference type="ARBA" id="ARBA00023088"/>
    </source>
</evidence>
<dbReference type="InterPro" id="IPR013783">
    <property type="entry name" value="Ig-like_fold"/>
</dbReference>
<feature type="compositionally biased region" description="Polar residues" evidence="5">
    <location>
        <begin position="1503"/>
        <end position="1534"/>
    </location>
</feature>
<feature type="compositionally biased region" description="Polar residues" evidence="5">
    <location>
        <begin position="1769"/>
        <end position="1779"/>
    </location>
</feature>
<dbReference type="Pfam" id="PF17936">
    <property type="entry name" value="Big_6"/>
    <property type="match status" value="2"/>
</dbReference>
<feature type="compositionally biased region" description="Acidic residues" evidence="5">
    <location>
        <begin position="1340"/>
        <end position="1351"/>
    </location>
</feature>
<feature type="compositionally biased region" description="Low complexity" evidence="5">
    <location>
        <begin position="1325"/>
        <end position="1339"/>
    </location>
</feature>
<feature type="compositionally biased region" description="Acidic residues" evidence="5">
    <location>
        <begin position="1698"/>
        <end position="1709"/>
    </location>
</feature>
<keyword evidence="2" id="KW-0964">Secreted</keyword>
<feature type="compositionally biased region" description="Basic and acidic residues" evidence="5">
    <location>
        <begin position="686"/>
        <end position="704"/>
    </location>
</feature>
<evidence type="ECO:0000256" key="2">
    <source>
        <dbReference type="ARBA" id="ARBA00022525"/>
    </source>
</evidence>
<feature type="compositionally biased region" description="Basic and acidic residues" evidence="5">
    <location>
        <begin position="1535"/>
        <end position="1549"/>
    </location>
</feature>
<dbReference type="Proteomes" id="UP000263232">
    <property type="component" value="Chromosome"/>
</dbReference>
<dbReference type="Gene3D" id="2.60.40.10">
    <property type="entry name" value="Immunoglobulins"/>
    <property type="match status" value="4"/>
</dbReference>
<evidence type="ECO:0000256" key="5">
    <source>
        <dbReference type="SAM" id="MobiDB-lite"/>
    </source>
</evidence>
<feature type="compositionally biased region" description="Basic and acidic residues" evidence="5">
    <location>
        <begin position="1392"/>
        <end position="1403"/>
    </location>
</feature>
<feature type="region of interest" description="Disordered" evidence="5">
    <location>
        <begin position="1245"/>
        <end position="1269"/>
    </location>
</feature>
<evidence type="ECO:0000313" key="8">
    <source>
        <dbReference type="Proteomes" id="UP000263232"/>
    </source>
</evidence>
<accession>A0A347WJL6</accession>
<feature type="compositionally biased region" description="Basic and acidic residues" evidence="5">
    <location>
        <begin position="1749"/>
        <end position="1762"/>
    </location>
</feature>
<evidence type="ECO:0000313" key="7">
    <source>
        <dbReference type="EMBL" id="AXY25273.1"/>
    </source>
</evidence>
<dbReference type="NCBIfam" id="TIGR01167">
    <property type="entry name" value="LPXTG_anchor"/>
    <property type="match status" value="1"/>
</dbReference>
<dbReference type="InterPro" id="IPR044055">
    <property type="entry name" value="RibLong"/>
</dbReference>
<gene>
    <name evidence="7" type="ORF">CL176_04270</name>
</gene>
<feature type="region of interest" description="Disordered" evidence="5">
    <location>
        <begin position="54"/>
        <end position="147"/>
    </location>
</feature>
<feature type="compositionally biased region" description="Polar residues" evidence="5">
    <location>
        <begin position="1405"/>
        <end position="1417"/>
    </location>
</feature>
<dbReference type="Pfam" id="PF18957">
    <property type="entry name" value="RibLong"/>
    <property type="match status" value="2"/>
</dbReference>
<dbReference type="OrthoDB" id="1702003at2"/>
<evidence type="ECO:0000259" key="6">
    <source>
        <dbReference type="PROSITE" id="PS50847"/>
    </source>
</evidence>
<feature type="compositionally biased region" description="Basic and acidic residues" evidence="5">
    <location>
        <begin position="1710"/>
        <end position="1730"/>
    </location>
</feature>
<dbReference type="PROSITE" id="PS50847">
    <property type="entry name" value="GRAM_POS_ANCHORING"/>
    <property type="match status" value="1"/>
</dbReference>